<organism evidence="1">
    <name type="scientific">marine sediment metagenome</name>
    <dbReference type="NCBI Taxonomy" id="412755"/>
    <lineage>
        <taxon>unclassified sequences</taxon>
        <taxon>metagenomes</taxon>
        <taxon>ecological metagenomes</taxon>
    </lineage>
</organism>
<gene>
    <name evidence="1" type="ORF">S01H1_05116</name>
</gene>
<sequence>MVHADVDGDGAKEIVLENAFLKVTIEPSSGGRVARVVYKPAGVDLACFGPYRGERPGGLFGDRITTQSYPGDYLDTTAEATILEQTPERVRVRLKSRGRAGPASNLFIEKEFELVRGRSSLGIAAAMSYVTGKTDPSDTVRTGLWWQHILRVGKVGTQTGFRCRYFIPLTTGILSLPFVPQGRNSFKRDNGYMRNPARGWIGTVAYPGGDTPPVGAAFTLDYAKLLHYYICMDPGMLAYPTLEWYYQRVTLRDGDSFSTKALLTPCRGLQEITGSRDGLTGELRFEQAKPTVGQALPVHIGLASDRTRRVTVELADRLLTWHTGRHTTRVVGTKTLSLEADTTVHVAMPMVVKSPGTHVAVVRVLGTD</sequence>
<proteinExistence type="predicted"/>
<dbReference type="EMBL" id="BARS01002664">
    <property type="protein sequence ID" value="GAF70952.1"/>
    <property type="molecule type" value="Genomic_DNA"/>
</dbReference>
<dbReference type="AlphaFoldDB" id="X0S4X0"/>
<name>X0S4X0_9ZZZZ</name>
<protein>
    <submittedName>
        <fullName evidence="1">Uncharacterized protein</fullName>
    </submittedName>
</protein>
<reference evidence="1" key="1">
    <citation type="journal article" date="2014" name="Front. Microbiol.">
        <title>High frequency of phylogenetically diverse reductive dehalogenase-homologous genes in deep subseafloor sedimentary metagenomes.</title>
        <authorList>
            <person name="Kawai M."/>
            <person name="Futagami T."/>
            <person name="Toyoda A."/>
            <person name="Takaki Y."/>
            <person name="Nishi S."/>
            <person name="Hori S."/>
            <person name="Arai W."/>
            <person name="Tsubouchi T."/>
            <person name="Morono Y."/>
            <person name="Uchiyama I."/>
            <person name="Ito T."/>
            <person name="Fujiyama A."/>
            <person name="Inagaki F."/>
            <person name="Takami H."/>
        </authorList>
    </citation>
    <scope>NUCLEOTIDE SEQUENCE</scope>
    <source>
        <strain evidence="1">Expedition CK06-06</strain>
    </source>
</reference>
<feature type="non-terminal residue" evidence="1">
    <location>
        <position position="368"/>
    </location>
</feature>
<comment type="caution">
    <text evidence="1">The sequence shown here is derived from an EMBL/GenBank/DDBJ whole genome shotgun (WGS) entry which is preliminary data.</text>
</comment>
<evidence type="ECO:0000313" key="1">
    <source>
        <dbReference type="EMBL" id="GAF70952.1"/>
    </source>
</evidence>
<accession>X0S4X0</accession>